<evidence type="ECO:0000256" key="2">
    <source>
        <dbReference type="ARBA" id="ARBA00004141"/>
    </source>
</evidence>
<dbReference type="InterPro" id="IPR005467">
    <property type="entry name" value="His_kinase_dom"/>
</dbReference>
<dbReference type="InterPro" id="IPR036097">
    <property type="entry name" value="HisK_dim/P_sf"/>
</dbReference>
<dbReference type="InterPro" id="IPR003660">
    <property type="entry name" value="HAMP_dom"/>
</dbReference>
<dbReference type="PRINTS" id="PR00344">
    <property type="entry name" value="BCTRLSENSOR"/>
</dbReference>
<gene>
    <name evidence="14" type="ORF">SAMN04488087_1199</name>
</gene>
<feature type="transmembrane region" description="Helical" evidence="11">
    <location>
        <begin position="170"/>
        <end position="193"/>
    </location>
</feature>
<comment type="subcellular location">
    <subcellularLocation>
        <location evidence="2">Membrane</location>
        <topology evidence="2">Multi-pass membrane protein</topology>
    </subcellularLocation>
</comment>
<keyword evidence="6 11" id="KW-0812">Transmembrane</keyword>
<evidence type="ECO:0000259" key="13">
    <source>
        <dbReference type="PROSITE" id="PS50885"/>
    </source>
</evidence>
<dbReference type="Proteomes" id="UP000185812">
    <property type="component" value="Unassembled WGS sequence"/>
</dbReference>
<dbReference type="PANTHER" id="PTHR45436">
    <property type="entry name" value="SENSOR HISTIDINE KINASE YKOH"/>
    <property type="match status" value="1"/>
</dbReference>
<dbReference type="CDD" id="cd00075">
    <property type="entry name" value="HATPase"/>
    <property type="match status" value="1"/>
</dbReference>
<evidence type="ECO:0000256" key="9">
    <source>
        <dbReference type="ARBA" id="ARBA00023012"/>
    </source>
</evidence>
<keyword evidence="7 14" id="KW-0418">Kinase</keyword>
<dbReference type="CDD" id="cd00082">
    <property type="entry name" value="HisKA"/>
    <property type="match status" value="1"/>
</dbReference>
<keyword evidence="4" id="KW-0597">Phosphoprotein</keyword>
<evidence type="ECO:0000256" key="6">
    <source>
        <dbReference type="ARBA" id="ARBA00022692"/>
    </source>
</evidence>
<dbReference type="EC" id="2.7.13.3" evidence="3"/>
<dbReference type="PROSITE" id="PS50885">
    <property type="entry name" value="HAMP"/>
    <property type="match status" value="1"/>
</dbReference>
<dbReference type="PROSITE" id="PS50109">
    <property type="entry name" value="HIS_KIN"/>
    <property type="match status" value="1"/>
</dbReference>
<dbReference type="SMART" id="SM00387">
    <property type="entry name" value="HATPase_c"/>
    <property type="match status" value="1"/>
</dbReference>
<name>A0A1M6SRR9_9BACT</name>
<evidence type="ECO:0000313" key="15">
    <source>
        <dbReference type="Proteomes" id="UP000185812"/>
    </source>
</evidence>
<dbReference type="Pfam" id="PF02518">
    <property type="entry name" value="HATPase_c"/>
    <property type="match status" value="1"/>
</dbReference>
<evidence type="ECO:0000256" key="5">
    <source>
        <dbReference type="ARBA" id="ARBA00022679"/>
    </source>
</evidence>
<dbReference type="SUPFAM" id="SSF158472">
    <property type="entry name" value="HAMP domain-like"/>
    <property type="match status" value="1"/>
</dbReference>
<dbReference type="InterPro" id="IPR003594">
    <property type="entry name" value="HATPase_dom"/>
</dbReference>
<dbReference type="Pfam" id="PF00672">
    <property type="entry name" value="HAMP"/>
    <property type="match status" value="1"/>
</dbReference>
<keyword evidence="8 11" id="KW-1133">Transmembrane helix</keyword>
<dbReference type="Pfam" id="PF00512">
    <property type="entry name" value="HisKA"/>
    <property type="match status" value="1"/>
</dbReference>
<dbReference type="InterPro" id="IPR036890">
    <property type="entry name" value="HATPase_C_sf"/>
</dbReference>
<dbReference type="InterPro" id="IPR004358">
    <property type="entry name" value="Sig_transdc_His_kin-like_C"/>
</dbReference>
<dbReference type="GO" id="GO:0000155">
    <property type="term" value="F:phosphorelay sensor kinase activity"/>
    <property type="evidence" value="ECO:0007669"/>
    <property type="project" value="InterPro"/>
</dbReference>
<dbReference type="Gene3D" id="3.30.565.10">
    <property type="entry name" value="Histidine kinase-like ATPase, C-terminal domain"/>
    <property type="match status" value="1"/>
</dbReference>
<dbReference type="AlphaFoldDB" id="A0A1M6SRR9"/>
<protein>
    <recommendedName>
        <fullName evidence="3">histidine kinase</fullName>
        <ecNumber evidence="3">2.7.13.3</ecNumber>
    </recommendedName>
</protein>
<dbReference type="RefSeq" id="WP_245771945.1">
    <property type="nucleotide sequence ID" value="NZ_FRAU01000003.1"/>
</dbReference>
<evidence type="ECO:0000256" key="11">
    <source>
        <dbReference type="SAM" id="Phobius"/>
    </source>
</evidence>
<keyword evidence="9" id="KW-0902">Two-component regulatory system</keyword>
<evidence type="ECO:0000256" key="3">
    <source>
        <dbReference type="ARBA" id="ARBA00012438"/>
    </source>
</evidence>
<sequence length="477" mass="53897">MMRRWKLVPWSISVRLALWFAAAMLILLGLFSAFSYFTFHVARHRDFDQHLIHETRQLLPFVQQGIAGPVFVALDTLRSVAYQTDGIYGTYVRLLRPDGEVVYESPNFARHAPLPVRVQPIQEPQVYSHVWEDKPARTRYTPLFSEEGRLFGWLEVTGFEWSLHRELHHLGLVLGLGILLSTLLAAVGGYWLARRALRPVAVLTATARQIGADNLEARLPVPGEVRDELSELAETFNDLLDRLAASLERERRFTDNAAHELLTPLSALRSELEVALRRQRSAAYYHEVLQEALRDVERMTDTVRGLLHLARLERTDTHERARPIDLVERCQTRLKDWQPRLMRAGLTLDVVLPERAWVCGVPEYLDEVLDNLLANACKYTPPGGRVRLEVHQIDGQVRLRVSDTGIGFDPEEAAHLFDRFYRGRSAEGKPGSGLGLAIVRAIVEACGGSVHAWSDGPGRGSTFEVRWPACPVPVLPA</sequence>
<comment type="catalytic activity">
    <reaction evidence="1">
        <text>ATP + protein L-histidine = ADP + protein N-phospho-L-histidine.</text>
        <dbReference type="EC" id="2.7.13.3"/>
    </reaction>
</comment>
<dbReference type="SMART" id="SM00304">
    <property type="entry name" value="HAMP"/>
    <property type="match status" value="1"/>
</dbReference>
<dbReference type="EMBL" id="FRAU01000003">
    <property type="protein sequence ID" value="SHK47349.1"/>
    <property type="molecule type" value="Genomic_DNA"/>
</dbReference>
<accession>A0A1M6SRR9</accession>
<keyword evidence="5" id="KW-0808">Transferase</keyword>
<evidence type="ECO:0000256" key="7">
    <source>
        <dbReference type="ARBA" id="ARBA00022777"/>
    </source>
</evidence>
<evidence type="ECO:0000256" key="10">
    <source>
        <dbReference type="ARBA" id="ARBA00023136"/>
    </source>
</evidence>
<evidence type="ECO:0000313" key="14">
    <source>
        <dbReference type="EMBL" id="SHK47349.1"/>
    </source>
</evidence>
<dbReference type="InterPro" id="IPR003661">
    <property type="entry name" value="HisK_dim/P_dom"/>
</dbReference>
<evidence type="ECO:0000259" key="12">
    <source>
        <dbReference type="PROSITE" id="PS50109"/>
    </source>
</evidence>
<dbReference type="FunFam" id="3.30.565.10:FF:000006">
    <property type="entry name" value="Sensor histidine kinase WalK"/>
    <property type="match status" value="1"/>
</dbReference>
<dbReference type="PANTHER" id="PTHR45436:SF15">
    <property type="entry name" value="SENSOR HISTIDINE KINASE CUSS"/>
    <property type="match status" value="1"/>
</dbReference>
<proteinExistence type="predicted"/>
<dbReference type="Gene3D" id="1.10.287.130">
    <property type="match status" value="1"/>
</dbReference>
<dbReference type="SUPFAM" id="SSF47384">
    <property type="entry name" value="Homodimeric domain of signal transducing histidine kinase"/>
    <property type="match status" value="1"/>
</dbReference>
<evidence type="ECO:0000256" key="1">
    <source>
        <dbReference type="ARBA" id="ARBA00000085"/>
    </source>
</evidence>
<dbReference type="SUPFAM" id="SSF55874">
    <property type="entry name" value="ATPase domain of HSP90 chaperone/DNA topoisomerase II/histidine kinase"/>
    <property type="match status" value="1"/>
</dbReference>
<dbReference type="CDD" id="cd06225">
    <property type="entry name" value="HAMP"/>
    <property type="match status" value="1"/>
</dbReference>
<dbReference type="Gene3D" id="6.10.340.10">
    <property type="match status" value="1"/>
</dbReference>
<reference evidence="15" key="1">
    <citation type="submission" date="2016-11" db="EMBL/GenBank/DDBJ databases">
        <authorList>
            <person name="Varghese N."/>
            <person name="Submissions S."/>
        </authorList>
    </citation>
    <scope>NUCLEOTIDE SEQUENCE [LARGE SCALE GENOMIC DNA]</scope>
    <source>
        <strain evidence="15">DSM 22212</strain>
    </source>
</reference>
<dbReference type="InterPro" id="IPR050428">
    <property type="entry name" value="TCS_sensor_his_kinase"/>
</dbReference>
<evidence type="ECO:0000256" key="4">
    <source>
        <dbReference type="ARBA" id="ARBA00022553"/>
    </source>
</evidence>
<dbReference type="SMART" id="SM00388">
    <property type="entry name" value="HisKA"/>
    <property type="match status" value="1"/>
</dbReference>
<feature type="domain" description="HAMP" evidence="13">
    <location>
        <begin position="194"/>
        <end position="248"/>
    </location>
</feature>
<keyword evidence="15" id="KW-1185">Reference proteome</keyword>
<keyword evidence="10 11" id="KW-0472">Membrane</keyword>
<evidence type="ECO:0000256" key="8">
    <source>
        <dbReference type="ARBA" id="ARBA00022989"/>
    </source>
</evidence>
<dbReference type="GO" id="GO:0005886">
    <property type="term" value="C:plasma membrane"/>
    <property type="evidence" value="ECO:0007669"/>
    <property type="project" value="TreeGrafter"/>
</dbReference>
<organism evidence="14 15">
    <name type="scientific">Rhodothermus profundi</name>
    <dbReference type="NCBI Taxonomy" id="633813"/>
    <lineage>
        <taxon>Bacteria</taxon>
        <taxon>Pseudomonadati</taxon>
        <taxon>Rhodothermota</taxon>
        <taxon>Rhodothermia</taxon>
        <taxon>Rhodothermales</taxon>
        <taxon>Rhodothermaceae</taxon>
        <taxon>Rhodothermus</taxon>
    </lineage>
</organism>
<dbReference type="STRING" id="633813.SAMN04488087_1199"/>
<feature type="domain" description="Histidine kinase" evidence="12">
    <location>
        <begin position="256"/>
        <end position="471"/>
    </location>
</feature>